<gene>
    <name evidence="1" type="ORF">IS491_15650</name>
</gene>
<dbReference type="AlphaFoldDB" id="A0AAE2RQX9"/>
<evidence type="ECO:0000313" key="1">
    <source>
        <dbReference type="EMBL" id="MBF7810075.1"/>
    </source>
</evidence>
<proteinExistence type="predicted"/>
<comment type="caution">
    <text evidence="1">The sequence shown here is derived from an EMBL/GenBank/DDBJ whole genome shotgun (WGS) entry which is preliminary data.</text>
</comment>
<organism evidence="1 2">
    <name type="scientific">Clostridium beijerinckii</name>
    <name type="common">Clostridium MP</name>
    <dbReference type="NCBI Taxonomy" id="1520"/>
    <lineage>
        <taxon>Bacteria</taxon>
        <taxon>Bacillati</taxon>
        <taxon>Bacillota</taxon>
        <taxon>Clostridia</taxon>
        <taxon>Eubacteriales</taxon>
        <taxon>Clostridiaceae</taxon>
        <taxon>Clostridium</taxon>
    </lineage>
</organism>
<dbReference type="EMBL" id="JADOEF010000001">
    <property type="protein sequence ID" value="MBF7810075.1"/>
    <property type="molecule type" value="Genomic_DNA"/>
</dbReference>
<protein>
    <submittedName>
        <fullName evidence="1">Uncharacterized protein</fullName>
    </submittedName>
</protein>
<accession>A0AAE2RQX9</accession>
<sequence length="465" mass="53782">MILLSTYLNIGNKLNSVKAFDQILDLDANYFININRVKDTNVKEFKNGYKKINDYFKNIGLILKHSKGQSDRFYKEAIKKFNFHEVNGIGLGYSKGSKGSGFGKELTQKIINDAKVIIDAGTEDPEIFHLIGLFEDNVGPDRLSDMFATLLEDEIKQYTKRIYKQLGINKENYPELEFEGEFLINPYKENIILLLPQDILHELPIAKDWDDIDRVCREIEKIKNDINTLVKKNWSKIGSIYKKSYIRENIISDKMLLNRLINEYKESKVEEYDFEKDPLGLSVLAVYQSKLKQEDLIEDIDKNKTTFQITKDICERFKYQIENKKASQILYTDDLKPRKEKIAQQLFLCIADAYCKANNLDLSPECNIGRGPVDFKTSKGDKDKTLVEIKLTTNSGQLVHGLEVQLEEYSKAEETRNLIYLVIDNGGSKKKIEAMYKTYDKFAGYKKKPYLIFVNAIPKDSASKY</sequence>
<reference evidence="1" key="1">
    <citation type="submission" date="2020-11" db="EMBL/GenBank/DDBJ databases">
        <authorList>
            <person name="Thieme N."/>
            <person name="Liebl W."/>
            <person name="Zverlov V."/>
        </authorList>
    </citation>
    <scope>NUCLEOTIDE SEQUENCE</scope>
    <source>
        <strain evidence="1">NT08</strain>
    </source>
</reference>
<name>A0AAE2RQX9_CLOBE</name>
<dbReference type="RefSeq" id="WP_012059338.1">
    <property type="nucleotide sequence ID" value="NZ_CP073279.1"/>
</dbReference>
<evidence type="ECO:0000313" key="2">
    <source>
        <dbReference type="Proteomes" id="UP000631418"/>
    </source>
</evidence>
<dbReference type="Proteomes" id="UP000631418">
    <property type="component" value="Unassembled WGS sequence"/>
</dbReference>